<keyword evidence="5" id="KW-1185">Reference proteome</keyword>
<dbReference type="SUPFAM" id="SSF88659">
    <property type="entry name" value="Sigma3 and sigma4 domains of RNA polymerase sigma factors"/>
    <property type="match status" value="1"/>
</dbReference>
<keyword evidence="4" id="KW-0238">DNA-binding</keyword>
<dbReference type="InterPro" id="IPR054831">
    <property type="entry name" value="UPF0122_fam_protein"/>
</dbReference>
<evidence type="ECO:0000256" key="3">
    <source>
        <dbReference type="HAMAP-Rule" id="MF_00245"/>
    </source>
</evidence>
<dbReference type="NCBIfam" id="NF001070">
    <property type="entry name" value="PRK00118.1-6"/>
    <property type="match status" value="1"/>
</dbReference>
<dbReference type="PANTHER" id="PTHR40083">
    <property type="entry name" value="UPF0122 PROTEIN CBO2450/CLC_2298"/>
    <property type="match status" value="1"/>
</dbReference>
<dbReference type="Pfam" id="PF04297">
    <property type="entry name" value="UPF0122"/>
    <property type="match status" value="1"/>
</dbReference>
<evidence type="ECO:0000313" key="5">
    <source>
        <dbReference type="Proteomes" id="UP001455384"/>
    </source>
</evidence>
<name>A0ABZ3CL55_9STAP</name>
<sequence length="125" mass="15234">MPRRKRTPKRKVTGVIEGLERTMRMNYLYDFYHTLLTDKQRKYIELYYLEDFAFSEIAEELEVTRQAVYDNLKRSKDLLEHYEENLGMYKNFVSRQSLMKRLREKLDHYGDKEIAIILDELEALD</sequence>
<dbReference type="InterPro" id="IPR007394">
    <property type="entry name" value="UPF0122"/>
</dbReference>
<proteinExistence type="inferred from homology"/>
<dbReference type="Gene3D" id="1.10.10.10">
    <property type="entry name" value="Winged helix-like DNA-binding domain superfamily/Winged helix DNA-binding domain"/>
    <property type="match status" value="1"/>
</dbReference>
<evidence type="ECO:0000256" key="1">
    <source>
        <dbReference type="ARBA" id="ARBA00008720"/>
    </source>
</evidence>
<organism evidence="4 5">
    <name type="scientific">Salinicoccus bachuensis</name>
    <dbReference type="NCBI Taxonomy" id="3136731"/>
    <lineage>
        <taxon>Bacteria</taxon>
        <taxon>Bacillati</taxon>
        <taxon>Bacillota</taxon>
        <taxon>Bacilli</taxon>
        <taxon>Bacillales</taxon>
        <taxon>Staphylococcaceae</taxon>
        <taxon>Salinicoccus</taxon>
    </lineage>
</organism>
<dbReference type="HAMAP" id="MF_00245">
    <property type="entry name" value="UPF0122"/>
    <property type="match status" value="1"/>
</dbReference>
<reference evidence="5" key="1">
    <citation type="submission" date="2023-10" db="EMBL/GenBank/DDBJ databases">
        <title>Genome analysis and identification of Salinococcus sp. Bachu38 nov., a PGPR from the rhizosphere of Tamarix.</title>
        <authorList>
            <person name="Liang Z."/>
            <person name="Zhang X."/>
            <person name="Jia J."/>
            <person name="Chen X."/>
            <person name="Wang Y."/>
            <person name="Wang Q."/>
            <person name="Wang R."/>
        </authorList>
    </citation>
    <scope>NUCLEOTIDE SEQUENCE [LARGE SCALE GENOMIC DNA]</scope>
    <source>
        <strain evidence="5">Bachu38</strain>
    </source>
</reference>
<dbReference type="InterPro" id="IPR036388">
    <property type="entry name" value="WH-like_DNA-bd_sf"/>
</dbReference>
<dbReference type="GO" id="GO:0003677">
    <property type="term" value="F:DNA binding"/>
    <property type="evidence" value="ECO:0007669"/>
    <property type="project" value="UniProtKB-KW"/>
</dbReference>
<dbReference type="NCBIfam" id="NF045758">
    <property type="entry name" value="YlxM"/>
    <property type="match status" value="1"/>
</dbReference>
<dbReference type="Proteomes" id="UP001455384">
    <property type="component" value="Chromosome"/>
</dbReference>
<dbReference type="EMBL" id="CP138333">
    <property type="protein sequence ID" value="WZX30558.1"/>
    <property type="molecule type" value="Genomic_DNA"/>
</dbReference>
<accession>A0ABZ3CL55</accession>
<comment type="similarity">
    <text evidence="1 3">Belongs to the UPF0122 family.</text>
</comment>
<evidence type="ECO:0000256" key="2">
    <source>
        <dbReference type="ARBA" id="ARBA00024764"/>
    </source>
</evidence>
<dbReference type="PANTHER" id="PTHR40083:SF1">
    <property type="entry name" value="UPF0122 PROTEIN YLXM"/>
    <property type="match status" value="1"/>
</dbReference>
<dbReference type="InterPro" id="IPR013324">
    <property type="entry name" value="RNA_pol_sigma_r3/r4-like"/>
</dbReference>
<comment type="function">
    <text evidence="2 3">Might take part in the signal recognition particle (SRP) pathway. This is inferred from the conservation of its genetic proximity to ftsY/ffh. May be a regulatory protein.</text>
</comment>
<evidence type="ECO:0000313" key="4">
    <source>
        <dbReference type="EMBL" id="WZX30558.1"/>
    </source>
</evidence>
<gene>
    <name evidence="4" type="ORF">RQP18_05035</name>
</gene>
<dbReference type="RefSeq" id="WP_342389075.1">
    <property type="nucleotide sequence ID" value="NZ_CP138333.2"/>
</dbReference>
<protein>
    <recommendedName>
        <fullName evidence="3">UPF0122 protein RQP18_05035</fullName>
    </recommendedName>
</protein>